<name>A0A9W4SH32_9GLOM</name>
<protein>
    <submittedName>
        <fullName evidence="1">10234_t:CDS:1</fullName>
    </submittedName>
</protein>
<dbReference type="Proteomes" id="UP001153678">
    <property type="component" value="Unassembled WGS sequence"/>
</dbReference>
<keyword evidence="2" id="KW-1185">Reference proteome</keyword>
<sequence>MYNFSKEDYWSFVCDSIQCVFIIDELSSLMNPTCNNSPFSLVPSSFKDA</sequence>
<dbReference type="EMBL" id="CAMKVN010000525">
    <property type="protein sequence ID" value="CAI2168835.1"/>
    <property type="molecule type" value="Genomic_DNA"/>
</dbReference>
<proteinExistence type="predicted"/>
<dbReference type="AlphaFoldDB" id="A0A9W4SH32"/>
<organism evidence="1 2">
    <name type="scientific">Funneliformis geosporum</name>
    <dbReference type="NCBI Taxonomy" id="1117311"/>
    <lineage>
        <taxon>Eukaryota</taxon>
        <taxon>Fungi</taxon>
        <taxon>Fungi incertae sedis</taxon>
        <taxon>Mucoromycota</taxon>
        <taxon>Glomeromycotina</taxon>
        <taxon>Glomeromycetes</taxon>
        <taxon>Glomerales</taxon>
        <taxon>Glomeraceae</taxon>
        <taxon>Funneliformis</taxon>
    </lineage>
</organism>
<comment type="caution">
    <text evidence="1">The sequence shown here is derived from an EMBL/GenBank/DDBJ whole genome shotgun (WGS) entry which is preliminary data.</text>
</comment>
<evidence type="ECO:0000313" key="2">
    <source>
        <dbReference type="Proteomes" id="UP001153678"/>
    </source>
</evidence>
<gene>
    <name evidence="1" type="ORF">FWILDA_LOCUS3781</name>
</gene>
<reference evidence="1" key="1">
    <citation type="submission" date="2022-08" db="EMBL/GenBank/DDBJ databases">
        <authorList>
            <person name="Kallberg Y."/>
            <person name="Tangrot J."/>
            <person name="Rosling A."/>
        </authorList>
    </citation>
    <scope>NUCLEOTIDE SEQUENCE</scope>
    <source>
        <strain evidence="1">Wild A</strain>
    </source>
</reference>
<accession>A0A9W4SH32</accession>
<evidence type="ECO:0000313" key="1">
    <source>
        <dbReference type="EMBL" id="CAI2168835.1"/>
    </source>
</evidence>